<dbReference type="FunFam" id="1.10.30.10:FF:000041">
    <property type="entry name" value="HMG box family protein"/>
    <property type="match status" value="1"/>
</dbReference>
<dbReference type="CDD" id="cd01389">
    <property type="entry name" value="HMG-box_ROX1-like"/>
    <property type="match status" value="1"/>
</dbReference>
<evidence type="ECO:0000313" key="8">
    <source>
        <dbReference type="Proteomes" id="UP001175353"/>
    </source>
</evidence>
<keyword evidence="2 4" id="KW-0238">DNA-binding</keyword>
<evidence type="ECO:0000256" key="2">
    <source>
        <dbReference type="ARBA" id="ARBA00023125"/>
    </source>
</evidence>
<gene>
    <name evidence="7" type="ORF">LTR91_008942</name>
</gene>
<keyword evidence="4" id="KW-0539">Nucleus</keyword>
<keyword evidence="1" id="KW-0805">Transcription regulation</keyword>
<feature type="domain" description="HMG box" evidence="6">
    <location>
        <begin position="118"/>
        <end position="186"/>
    </location>
</feature>
<organism evidence="7 8">
    <name type="scientific">Friedmanniomyces endolithicus</name>
    <dbReference type="NCBI Taxonomy" id="329885"/>
    <lineage>
        <taxon>Eukaryota</taxon>
        <taxon>Fungi</taxon>
        <taxon>Dikarya</taxon>
        <taxon>Ascomycota</taxon>
        <taxon>Pezizomycotina</taxon>
        <taxon>Dothideomycetes</taxon>
        <taxon>Dothideomycetidae</taxon>
        <taxon>Mycosphaerellales</taxon>
        <taxon>Teratosphaeriaceae</taxon>
        <taxon>Friedmanniomyces</taxon>
    </lineage>
</organism>
<dbReference type="Pfam" id="PF00505">
    <property type="entry name" value="HMG_box"/>
    <property type="match status" value="1"/>
</dbReference>
<dbReference type="GO" id="GO:0000978">
    <property type="term" value="F:RNA polymerase II cis-regulatory region sequence-specific DNA binding"/>
    <property type="evidence" value="ECO:0007669"/>
    <property type="project" value="TreeGrafter"/>
</dbReference>
<evidence type="ECO:0000259" key="6">
    <source>
        <dbReference type="PROSITE" id="PS50118"/>
    </source>
</evidence>
<dbReference type="InterPro" id="IPR050140">
    <property type="entry name" value="SRY-related_HMG-box_TF-like"/>
</dbReference>
<evidence type="ECO:0000313" key="7">
    <source>
        <dbReference type="EMBL" id="KAK0990279.1"/>
    </source>
</evidence>
<reference evidence="7" key="1">
    <citation type="submission" date="2023-06" db="EMBL/GenBank/DDBJ databases">
        <title>Black Yeasts Isolated from many extreme environments.</title>
        <authorList>
            <person name="Coleine C."/>
            <person name="Stajich J.E."/>
            <person name="Selbmann L."/>
        </authorList>
    </citation>
    <scope>NUCLEOTIDE SEQUENCE</scope>
    <source>
        <strain evidence="7">CCFEE 5200</strain>
    </source>
</reference>
<feature type="region of interest" description="Disordered" evidence="5">
    <location>
        <begin position="177"/>
        <end position="198"/>
    </location>
</feature>
<evidence type="ECO:0000256" key="3">
    <source>
        <dbReference type="ARBA" id="ARBA00023163"/>
    </source>
</evidence>
<evidence type="ECO:0000256" key="1">
    <source>
        <dbReference type="ARBA" id="ARBA00023015"/>
    </source>
</evidence>
<dbReference type="Gene3D" id="1.10.30.10">
    <property type="entry name" value="High mobility group box domain"/>
    <property type="match status" value="1"/>
</dbReference>
<evidence type="ECO:0000256" key="4">
    <source>
        <dbReference type="PROSITE-ProRule" id="PRU00267"/>
    </source>
</evidence>
<dbReference type="Proteomes" id="UP001175353">
    <property type="component" value="Unassembled WGS sequence"/>
</dbReference>
<dbReference type="GO" id="GO:0005634">
    <property type="term" value="C:nucleus"/>
    <property type="evidence" value="ECO:0007669"/>
    <property type="project" value="UniProtKB-UniRule"/>
</dbReference>
<comment type="caution">
    <text evidence="7">The sequence shown here is derived from an EMBL/GenBank/DDBJ whole genome shotgun (WGS) entry which is preliminary data.</text>
</comment>
<dbReference type="InterPro" id="IPR009071">
    <property type="entry name" value="HMG_box_dom"/>
</dbReference>
<feature type="compositionally biased region" description="Polar residues" evidence="5">
    <location>
        <begin position="500"/>
        <end position="529"/>
    </location>
</feature>
<proteinExistence type="predicted"/>
<dbReference type="EMBL" id="JAUJLE010000071">
    <property type="protein sequence ID" value="KAK0990279.1"/>
    <property type="molecule type" value="Genomic_DNA"/>
</dbReference>
<dbReference type="InterPro" id="IPR036910">
    <property type="entry name" value="HMG_box_dom_sf"/>
</dbReference>
<keyword evidence="8" id="KW-1185">Reference proteome</keyword>
<dbReference type="PROSITE" id="PS50118">
    <property type="entry name" value="HMG_BOX_2"/>
    <property type="match status" value="1"/>
</dbReference>
<keyword evidence="3" id="KW-0804">Transcription</keyword>
<dbReference type="AlphaFoldDB" id="A0AAN6KM21"/>
<protein>
    <recommendedName>
        <fullName evidence="6">HMG box domain-containing protein</fullName>
    </recommendedName>
</protein>
<dbReference type="PANTHER" id="PTHR10270">
    <property type="entry name" value="SOX TRANSCRIPTION FACTOR"/>
    <property type="match status" value="1"/>
</dbReference>
<dbReference type="GO" id="GO:0030154">
    <property type="term" value="P:cell differentiation"/>
    <property type="evidence" value="ECO:0007669"/>
    <property type="project" value="TreeGrafter"/>
</dbReference>
<evidence type="ECO:0000256" key="5">
    <source>
        <dbReference type="SAM" id="MobiDB-lite"/>
    </source>
</evidence>
<feature type="region of interest" description="Disordered" evidence="5">
    <location>
        <begin position="459"/>
        <end position="529"/>
    </location>
</feature>
<feature type="DNA-binding region" description="HMG box" evidence="4">
    <location>
        <begin position="118"/>
        <end position="186"/>
    </location>
</feature>
<dbReference type="SMART" id="SM00398">
    <property type="entry name" value="HMG"/>
    <property type="match status" value="1"/>
</dbReference>
<dbReference type="GO" id="GO:0001228">
    <property type="term" value="F:DNA-binding transcription activator activity, RNA polymerase II-specific"/>
    <property type="evidence" value="ECO:0007669"/>
    <property type="project" value="TreeGrafter"/>
</dbReference>
<sequence length="563" mass="60383">MATQVAAAQQGLSPSLTGQLLRDFVEAFDSIQKQLSDGSVQPIVPLTKIASLGSEGVGILKKHLENATCSAFSVSVNASANSVCMTPTGPMPPKQKVTKQTLANPGQATVSKGGSDKVPRPPNAFIIYRKDWHSTILAQNPGVHNNSISVIIGDKWKGESDEVREIYKRKAEDVKRQHELNHPDYQYQPRKPSEKKRRMTKTKLAKLAKAQAEANGYVSEQQSLPDDFDPATLLDQSLGAHTASHPMQLANFGPDHTVAQPLIHDSVHAGLSQFQTGAGLEDRLLASLQEFNEHASAQNAPTAATFAGNSNAGALWNFAGTVQPVFTTTQMNAQVNVQAAASKGSAAVVALPTVNGQLLKEVKGFPYLISPRTTVFVQQPWHHQPRPYDNDPDTFTSAPRRPPGQQTIPPNIIEVLRQDALEEMFSKYTYVGALVDSPSPTHVSPAGVDVDVTIASDAVPPTTTSVPDIAMPEIGNQGGAEPQSVSEPEPAQPGPVTLYVPQSTYASGPQSTYVSGPQSTYASGPQFTDTSDPEFTDMASLFGLDGFELSFDDDMTEDFMTDA</sequence>
<dbReference type="SUPFAM" id="SSF47095">
    <property type="entry name" value="HMG-box"/>
    <property type="match status" value="1"/>
</dbReference>
<accession>A0AAN6KM21</accession>
<dbReference type="PANTHER" id="PTHR10270:SF161">
    <property type="entry name" value="SEX-DETERMINING REGION Y PROTEIN"/>
    <property type="match status" value="1"/>
</dbReference>
<name>A0AAN6KM21_9PEZI</name>
<feature type="region of interest" description="Disordered" evidence="5">
    <location>
        <begin position="381"/>
        <end position="408"/>
    </location>
</feature>